<evidence type="ECO:0000256" key="2">
    <source>
        <dbReference type="ARBA" id="ARBA00022475"/>
    </source>
</evidence>
<protein>
    <submittedName>
        <fullName evidence="8">DUF2156 domain-containing protein</fullName>
    </submittedName>
</protein>
<feature type="transmembrane region" description="Helical" evidence="6">
    <location>
        <begin position="31"/>
        <end position="52"/>
    </location>
</feature>
<feature type="transmembrane region" description="Helical" evidence="6">
    <location>
        <begin position="154"/>
        <end position="172"/>
    </location>
</feature>
<name>A0ABS1SU18_9MICO</name>
<feature type="transmembrane region" description="Helical" evidence="6">
    <location>
        <begin position="332"/>
        <end position="353"/>
    </location>
</feature>
<keyword evidence="3 6" id="KW-0812">Transmembrane</keyword>
<dbReference type="EMBL" id="QYAD01000003">
    <property type="protein sequence ID" value="MBL3690411.1"/>
    <property type="molecule type" value="Genomic_DNA"/>
</dbReference>
<keyword evidence="4 6" id="KW-1133">Transmembrane helix</keyword>
<evidence type="ECO:0000313" key="8">
    <source>
        <dbReference type="EMBL" id="MBL3690411.1"/>
    </source>
</evidence>
<feature type="transmembrane region" description="Helical" evidence="6">
    <location>
        <begin position="264"/>
        <end position="284"/>
    </location>
</feature>
<accession>A0ABS1SU18</accession>
<dbReference type="PANTHER" id="PTHR34697">
    <property type="entry name" value="PHOSPHATIDYLGLYCEROL LYSYLTRANSFERASE"/>
    <property type="match status" value="1"/>
</dbReference>
<evidence type="ECO:0000256" key="1">
    <source>
        <dbReference type="ARBA" id="ARBA00004651"/>
    </source>
</evidence>
<gene>
    <name evidence="8" type="ORF">D3226_10640</name>
</gene>
<dbReference type="InterPro" id="IPR024320">
    <property type="entry name" value="LPG_synthase_C"/>
</dbReference>
<proteinExistence type="predicted"/>
<feature type="transmembrane region" description="Helical" evidence="6">
    <location>
        <begin position="179"/>
        <end position="196"/>
    </location>
</feature>
<comment type="caution">
    <text evidence="8">The sequence shown here is derived from an EMBL/GenBank/DDBJ whole genome shotgun (WGS) entry which is preliminary data.</text>
</comment>
<feature type="transmembrane region" description="Helical" evidence="6">
    <location>
        <begin position="89"/>
        <end position="106"/>
    </location>
</feature>
<evidence type="ECO:0000256" key="3">
    <source>
        <dbReference type="ARBA" id="ARBA00022692"/>
    </source>
</evidence>
<evidence type="ECO:0000256" key="4">
    <source>
        <dbReference type="ARBA" id="ARBA00022989"/>
    </source>
</evidence>
<organism evidence="8 9">
    <name type="scientific">Leucobacter chromiireducens subsp. chromiireducens</name>
    <dbReference type="NCBI Taxonomy" id="660067"/>
    <lineage>
        <taxon>Bacteria</taxon>
        <taxon>Bacillati</taxon>
        <taxon>Actinomycetota</taxon>
        <taxon>Actinomycetes</taxon>
        <taxon>Micrococcales</taxon>
        <taxon>Microbacteriaceae</taxon>
        <taxon>Leucobacter</taxon>
    </lineage>
</organism>
<dbReference type="RefSeq" id="WP_202382506.1">
    <property type="nucleotide sequence ID" value="NZ_BAAAMA010000001.1"/>
</dbReference>
<feature type="transmembrane region" description="Helical" evidence="6">
    <location>
        <begin position="291"/>
        <end position="312"/>
    </location>
</feature>
<sequence length="722" mass="76846">MTDDAVRPTAAPQTTPPLRQRPPFVAVLRRLPFTVALLAALLAVGAATGTLLSPVVDKPWYDQIATGIPAFAEGRWWTLATSPFFVDHPLVYLTLLPLVVGGVGWAEWRFGWLRTLGLFAAGHVVGVLGAAGLLMIVAQTGWPWAVEIAKHSDVGPSCGALAALVFAIATLPAPWRLRARIAVVIWVGISLLYLGQLHDVEHAVAMVAALAVSGWLPAFRRPAGRPSEREWRLIAFSGLIAIGVIQVIDLIVPYDGPLGQNQPIASFVDVAIDVAVIAIIANGVRQGVRLAWIGAIILAVFNIAVAALAFAALKLFVALELIDSVGEYLGGLIAPAALWAAFLVVIIIGRGAFRVPLRRSRRTLAAEHLTTEQATERLQRFGGGTISWMTTWRGNRHIAAGTGAITFQPHAGVAIMLGDPIVAAGEQPAAFAEFERVSQRAGLIPCAFSVSEAGERAKPAGWRSVVIAEDTIVDLPGLAFTGKAWGAVRTAINRANREGISFRMVRLADEPWNVLAQVRAISEQWTGDKGLPEMRFTLGTVDEALDPAVYVGIAVDADGSLHGITSWLPVHGPADPATGEPRVVGWTLDLMRRRDGGFGPVMEFLIASAAQHFSEAGFEFLSLSGAPLVRSAEAAAGPVDQVLDQVGALIEPLYGFKSLHRFKQKFNPRAAPLHLLFRDEGDLPRIGIALTRAYLPDASLRDLLASTAAAKPAPAAAGEGAQ</sequence>
<feature type="transmembrane region" description="Helical" evidence="6">
    <location>
        <begin position="231"/>
        <end position="252"/>
    </location>
</feature>
<keyword evidence="9" id="KW-1185">Reference proteome</keyword>
<keyword evidence="2" id="KW-1003">Cell membrane</keyword>
<reference evidence="8 9" key="1">
    <citation type="submission" date="2018-09" db="EMBL/GenBank/DDBJ databases">
        <title>Comparative genomics of Leucobacter spp.</title>
        <authorList>
            <person name="Reis A.C."/>
            <person name="Kolvenbach B.A."/>
            <person name="Corvini P.F.X."/>
            <person name="Nunes O.C."/>
        </authorList>
    </citation>
    <scope>NUCLEOTIDE SEQUENCE [LARGE SCALE GENOMIC DNA]</scope>
    <source>
        <strain evidence="8 9">L-1</strain>
    </source>
</reference>
<evidence type="ECO:0000256" key="5">
    <source>
        <dbReference type="ARBA" id="ARBA00023136"/>
    </source>
</evidence>
<evidence type="ECO:0000313" key="9">
    <source>
        <dbReference type="Proteomes" id="UP001646141"/>
    </source>
</evidence>
<feature type="domain" description="Phosphatidylglycerol lysyltransferase C-terminal" evidence="7">
    <location>
        <begin position="376"/>
        <end position="674"/>
    </location>
</feature>
<dbReference type="InterPro" id="IPR051211">
    <property type="entry name" value="PG_lysyltransferase"/>
</dbReference>
<feature type="transmembrane region" description="Helical" evidence="6">
    <location>
        <begin position="118"/>
        <end position="142"/>
    </location>
</feature>
<evidence type="ECO:0000259" key="7">
    <source>
        <dbReference type="Pfam" id="PF09924"/>
    </source>
</evidence>
<dbReference type="Proteomes" id="UP001646141">
    <property type="component" value="Unassembled WGS sequence"/>
</dbReference>
<comment type="subcellular location">
    <subcellularLocation>
        <location evidence="1">Cell membrane</location>
        <topology evidence="1">Multi-pass membrane protein</topology>
    </subcellularLocation>
</comment>
<keyword evidence="5 6" id="KW-0472">Membrane</keyword>
<feature type="transmembrane region" description="Helical" evidence="6">
    <location>
        <begin position="202"/>
        <end position="219"/>
    </location>
</feature>
<evidence type="ECO:0000256" key="6">
    <source>
        <dbReference type="SAM" id="Phobius"/>
    </source>
</evidence>
<dbReference type="Pfam" id="PF09924">
    <property type="entry name" value="LPG_synthase_C"/>
    <property type="match status" value="1"/>
</dbReference>
<dbReference type="PANTHER" id="PTHR34697:SF2">
    <property type="entry name" value="PHOSPHATIDYLGLYCEROL LYSYLTRANSFERASE"/>
    <property type="match status" value="1"/>
</dbReference>